<evidence type="ECO:0000256" key="4">
    <source>
        <dbReference type="SAM" id="MobiDB-lite"/>
    </source>
</evidence>
<dbReference type="InterPro" id="IPR002577">
    <property type="entry name" value="HTH_HxlR"/>
</dbReference>
<dbReference type="InterPro" id="IPR036388">
    <property type="entry name" value="WH-like_DNA-bd_sf"/>
</dbReference>
<proteinExistence type="predicted"/>
<name>A0A163UVA6_9MYCO</name>
<keyword evidence="1" id="KW-0805">Transcription regulation</keyword>
<dbReference type="AlphaFoldDB" id="A0A163UVA6"/>
<comment type="caution">
    <text evidence="6">The sequence shown here is derived from an EMBL/GenBank/DDBJ whole genome shotgun (WGS) entry which is preliminary data.</text>
</comment>
<dbReference type="PANTHER" id="PTHR33204">
    <property type="entry name" value="TRANSCRIPTIONAL REGULATOR, MARR FAMILY"/>
    <property type="match status" value="1"/>
</dbReference>
<reference evidence="7" key="1">
    <citation type="submission" date="2016-04" db="EMBL/GenBank/DDBJ databases">
        <authorList>
            <person name="Strapagiel D."/>
            <person name="Borowka P."/>
            <person name="Marciniak B."/>
            <person name="Bakula Z."/>
            <person name="Van Ingen J."/>
            <person name="Safianowska A."/>
            <person name="Dziadek J."/>
            <person name="Jagielski T."/>
        </authorList>
    </citation>
    <scope>NUCLEOTIDE SEQUENCE [LARGE SCALE GENOMIC DNA]</scope>
    <source>
        <strain evidence="7">1010001458</strain>
    </source>
</reference>
<sequence>MPLGSDYQGQGCALARALAILGERWTLLIIRDAFHGLTRYDEFLRSLGLATNILSARLQKLVEHGVLERTGPRGSYHLTQKGRDLFPVVLTLMAWADRYEQGPDGPEVVILHTGCDHQVGGALRCEHCGYPITLRDLRVTPAPGAVGPDGQPTTLTPPQLAAWGARPAPH</sequence>
<keyword evidence="2" id="KW-0238">DNA-binding</keyword>
<dbReference type="SUPFAM" id="SSF46785">
    <property type="entry name" value="Winged helix' DNA-binding domain"/>
    <property type="match status" value="1"/>
</dbReference>
<protein>
    <recommendedName>
        <fullName evidence="5">HTH hxlR-type domain-containing protein</fullName>
    </recommendedName>
</protein>
<evidence type="ECO:0000259" key="5">
    <source>
        <dbReference type="PROSITE" id="PS51118"/>
    </source>
</evidence>
<dbReference type="InterPro" id="IPR036390">
    <property type="entry name" value="WH_DNA-bd_sf"/>
</dbReference>
<evidence type="ECO:0000256" key="1">
    <source>
        <dbReference type="ARBA" id="ARBA00023015"/>
    </source>
</evidence>
<gene>
    <name evidence="6" type="ORF">A4G28_24325</name>
</gene>
<dbReference type="Gene3D" id="1.10.10.10">
    <property type="entry name" value="Winged helix-like DNA-binding domain superfamily/Winged helix DNA-binding domain"/>
    <property type="match status" value="1"/>
</dbReference>
<keyword evidence="7" id="KW-1185">Reference proteome</keyword>
<feature type="region of interest" description="Disordered" evidence="4">
    <location>
        <begin position="142"/>
        <end position="170"/>
    </location>
</feature>
<dbReference type="Pfam" id="PF01638">
    <property type="entry name" value="HxlR"/>
    <property type="match status" value="1"/>
</dbReference>
<dbReference type="PANTHER" id="PTHR33204:SF18">
    <property type="entry name" value="TRANSCRIPTIONAL REGULATORY PROTEIN"/>
    <property type="match status" value="1"/>
</dbReference>
<dbReference type="GO" id="GO:0003677">
    <property type="term" value="F:DNA binding"/>
    <property type="evidence" value="ECO:0007669"/>
    <property type="project" value="UniProtKB-KW"/>
</dbReference>
<evidence type="ECO:0000313" key="6">
    <source>
        <dbReference type="EMBL" id="KZS56680.1"/>
    </source>
</evidence>
<evidence type="ECO:0000313" key="7">
    <source>
        <dbReference type="Proteomes" id="UP000077342"/>
    </source>
</evidence>
<accession>A0A163UVA6</accession>
<evidence type="ECO:0000256" key="2">
    <source>
        <dbReference type="ARBA" id="ARBA00023125"/>
    </source>
</evidence>
<dbReference type="Proteomes" id="UP000077342">
    <property type="component" value="Unassembled WGS sequence"/>
</dbReference>
<keyword evidence="3" id="KW-0804">Transcription</keyword>
<dbReference type="PROSITE" id="PS51118">
    <property type="entry name" value="HTH_HXLR"/>
    <property type="match status" value="1"/>
</dbReference>
<evidence type="ECO:0000256" key="3">
    <source>
        <dbReference type="ARBA" id="ARBA00023163"/>
    </source>
</evidence>
<dbReference type="EMBL" id="LWCI01000168">
    <property type="protein sequence ID" value="KZS56680.1"/>
    <property type="molecule type" value="Genomic_DNA"/>
</dbReference>
<organism evidence="6 7">
    <name type="scientific">Mycobacterium ostraviense</name>
    <dbReference type="NCBI Taxonomy" id="2738409"/>
    <lineage>
        <taxon>Bacteria</taxon>
        <taxon>Bacillati</taxon>
        <taxon>Actinomycetota</taxon>
        <taxon>Actinomycetes</taxon>
        <taxon>Mycobacteriales</taxon>
        <taxon>Mycobacteriaceae</taxon>
        <taxon>Mycobacterium</taxon>
    </lineage>
</organism>
<dbReference type="RefSeq" id="WP_075513360.1">
    <property type="nucleotide sequence ID" value="NZ_CP089224.1"/>
</dbReference>
<feature type="domain" description="HTH hxlR-type" evidence="5">
    <location>
        <begin position="12"/>
        <end position="104"/>
    </location>
</feature>